<dbReference type="VEuPathDB" id="FungiDB:CH63R_10648"/>
<dbReference type="Pfam" id="PF00144">
    <property type="entry name" value="Beta-lactamase"/>
    <property type="match status" value="1"/>
</dbReference>
<evidence type="ECO:0000256" key="1">
    <source>
        <dbReference type="ARBA" id="ARBA00009009"/>
    </source>
</evidence>
<proteinExistence type="inferred from homology"/>
<comment type="caution">
    <text evidence="4">The sequence shown here is derived from an EMBL/GenBank/DDBJ whole genome shotgun (WGS) entry which is preliminary data.</text>
</comment>
<dbReference type="InterPro" id="IPR050789">
    <property type="entry name" value="Diverse_Enzym_Activities"/>
</dbReference>
<organism evidence="4 5">
    <name type="scientific">Colletotrichum higginsianum (strain IMI 349063)</name>
    <name type="common">Crucifer anthracnose fungus</name>
    <dbReference type="NCBI Taxonomy" id="759273"/>
    <lineage>
        <taxon>Eukaryota</taxon>
        <taxon>Fungi</taxon>
        <taxon>Dikarya</taxon>
        <taxon>Ascomycota</taxon>
        <taxon>Pezizomycotina</taxon>
        <taxon>Sordariomycetes</taxon>
        <taxon>Hypocreomycetidae</taxon>
        <taxon>Glomerellales</taxon>
        <taxon>Glomerellaceae</taxon>
        <taxon>Colletotrichum</taxon>
        <taxon>Colletotrichum destructivum species complex</taxon>
    </lineage>
</organism>
<dbReference type="OrthoDB" id="428260at2759"/>
<comment type="similarity">
    <text evidence="1">Belongs to the class-A beta-lactamase family.</text>
</comment>
<dbReference type="GeneID" id="28869729"/>
<evidence type="ECO:0000313" key="4">
    <source>
        <dbReference type="EMBL" id="OBR06528.1"/>
    </source>
</evidence>
<dbReference type="GO" id="GO:0016787">
    <property type="term" value="F:hydrolase activity"/>
    <property type="evidence" value="ECO:0007669"/>
    <property type="project" value="UniProtKB-KW"/>
</dbReference>
<keyword evidence="2" id="KW-0378">Hydrolase</keyword>
<dbReference type="Gene3D" id="3.40.710.10">
    <property type="entry name" value="DD-peptidase/beta-lactamase superfamily"/>
    <property type="match status" value="1"/>
</dbReference>
<dbReference type="RefSeq" id="XP_018155046.1">
    <property type="nucleotide sequence ID" value="XM_018305622.1"/>
</dbReference>
<evidence type="ECO:0000313" key="5">
    <source>
        <dbReference type="Proteomes" id="UP000092177"/>
    </source>
</evidence>
<feature type="domain" description="Beta-lactamase-related" evidence="3">
    <location>
        <begin position="21"/>
        <end position="308"/>
    </location>
</feature>
<name>A0A1B7Y3E9_COLHI</name>
<reference evidence="5" key="1">
    <citation type="journal article" date="2017" name="BMC Genomics">
        <title>Gapless genome assembly of Colletotrichum higginsianum reveals chromosome structure and association of transposable elements with secondary metabolite gene clusters.</title>
        <authorList>
            <person name="Dallery J.-F."/>
            <person name="Lapalu N."/>
            <person name="Zampounis A."/>
            <person name="Pigne S."/>
            <person name="Luyten I."/>
            <person name="Amselem J."/>
            <person name="Wittenberg A.H.J."/>
            <person name="Zhou S."/>
            <person name="de Queiroz M.V."/>
            <person name="Robin G.P."/>
            <person name="Auger A."/>
            <person name="Hainaut M."/>
            <person name="Henrissat B."/>
            <person name="Kim K.-T."/>
            <person name="Lee Y.-H."/>
            <person name="Lespinet O."/>
            <person name="Schwartz D.C."/>
            <person name="Thon M.R."/>
            <person name="O'Connell R.J."/>
        </authorList>
    </citation>
    <scope>NUCLEOTIDE SEQUENCE [LARGE SCALE GENOMIC DNA]</scope>
    <source>
        <strain evidence="5">IMI 349063</strain>
    </source>
</reference>
<sequence length="439" mass="48627">MGSIAFDGGSTADVPTIPAMEAAFAAAVKSSKIPGAVVMAKNTTGTIDYARCFGARTVRRDETRRLPPMEEDTPMRFASATKLLTSIMALQCVDRGLIGLDEDVEKIIPDLTSMKVLAGFDDAGNAIMRDREGIITLRHLLTHTSGLSYVLINPLLQQYMSKGYLPAADKFGIQSRLAPPPVNDPGVEWMYGSNLDWAGRLVERATGMDLESYMQENLCDPLDIIDMTFKLQQRPDLLARRADQTQRSREDGKLVYDDTVYFRQDGEECFGGQGIFTSPESYMKVLFSLLKNDGVLLKPDTVKLMFQPALDERLEKQMNAHMDSATHINYGGPMPMTGLRRNFGLGGIIPMEDLDGDKWRRKGSMTLGGGPNIIWVRFFSSASGIARHADTFFSNHLQQIDPAAGLCTLVTYQLEPWNDPICRGLTQTFEKAIYASLPK</sequence>
<dbReference type="InterPro" id="IPR001466">
    <property type="entry name" value="Beta-lactam-related"/>
</dbReference>
<dbReference type="InterPro" id="IPR012338">
    <property type="entry name" value="Beta-lactam/transpept-like"/>
</dbReference>
<dbReference type="EMBL" id="LTAN01000007">
    <property type="protein sequence ID" value="OBR06528.1"/>
    <property type="molecule type" value="Genomic_DNA"/>
</dbReference>
<gene>
    <name evidence="4" type="ORF">CH63R_10648</name>
</gene>
<dbReference type="PANTHER" id="PTHR43283:SF17">
    <property type="entry name" value="(LOVD), PUTATIVE (AFU_ORTHOLOGUE AFUA_5G00920)-RELATED"/>
    <property type="match status" value="1"/>
</dbReference>
<evidence type="ECO:0000259" key="3">
    <source>
        <dbReference type="Pfam" id="PF00144"/>
    </source>
</evidence>
<evidence type="ECO:0000256" key="2">
    <source>
        <dbReference type="ARBA" id="ARBA00022801"/>
    </source>
</evidence>
<dbReference type="PANTHER" id="PTHR43283">
    <property type="entry name" value="BETA-LACTAMASE-RELATED"/>
    <property type="match status" value="1"/>
</dbReference>
<dbReference type="SUPFAM" id="SSF56601">
    <property type="entry name" value="beta-lactamase/transpeptidase-like"/>
    <property type="match status" value="1"/>
</dbReference>
<protein>
    <submittedName>
        <fullName evidence="4">Beta-lactamase</fullName>
    </submittedName>
</protein>
<dbReference type="Proteomes" id="UP000092177">
    <property type="component" value="Unassembled WGS sequence"/>
</dbReference>
<keyword evidence="5" id="KW-1185">Reference proteome</keyword>
<accession>A0A1B7Y3E9</accession>
<dbReference type="AlphaFoldDB" id="A0A1B7Y3E9"/>
<dbReference type="KEGG" id="chig:CH63R_10648"/>